<evidence type="ECO:0000256" key="1">
    <source>
        <dbReference type="SAM" id="SignalP"/>
    </source>
</evidence>
<dbReference type="EMBL" id="CP137555">
    <property type="protein sequence ID" value="WOX05275.1"/>
    <property type="molecule type" value="Genomic_DNA"/>
</dbReference>
<dbReference type="Pfam" id="PF10029">
    <property type="entry name" value="DUF2271"/>
    <property type="match status" value="1"/>
</dbReference>
<sequence>MDKKLFKQLAAAAVISASGIAGTAQAETLQVSIEIPRFKVAEYHNPYVAVWLEDEDHNATQIAVWYDVYMPNNKGAKWLKDLRQWWRRGGRELEMPVDGITSATYGPGEYALHVAIAESDLGKLAPGNYRLRVEAAREVGGRELVEIPLTWPLEKSSQPLSIEGKKELGRITVAVLP</sequence>
<proteinExistence type="predicted"/>
<dbReference type="RefSeq" id="WP_318953749.1">
    <property type="nucleotide sequence ID" value="NZ_CP137555.1"/>
</dbReference>
<dbReference type="InterPro" id="IPR014469">
    <property type="entry name" value="DUF2271"/>
</dbReference>
<organism evidence="2 3">
    <name type="scientific">Microbulbifer pacificus</name>
    <dbReference type="NCBI Taxonomy" id="407164"/>
    <lineage>
        <taxon>Bacteria</taxon>
        <taxon>Pseudomonadati</taxon>
        <taxon>Pseudomonadota</taxon>
        <taxon>Gammaproteobacteria</taxon>
        <taxon>Cellvibrionales</taxon>
        <taxon>Microbulbiferaceae</taxon>
        <taxon>Microbulbifer</taxon>
    </lineage>
</organism>
<feature type="signal peptide" evidence="1">
    <location>
        <begin position="1"/>
        <end position="26"/>
    </location>
</feature>
<evidence type="ECO:0000313" key="3">
    <source>
        <dbReference type="Proteomes" id="UP001302477"/>
    </source>
</evidence>
<feature type="chain" id="PRO_5043344812" evidence="1">
    <location>
        <begin position="27"/>
        <end position="177"/>
    </location>
</feature>
<keyword evidence="3" id="KW-1185">Reference proteome</keyword>
<dbReference type="KEGG" id="mpaf:R5R33_16240"/>
<name>A0AAU0MXD6_9GAMM</name>
<accession>A0AAU0MXD6</accession>
<gene>
    <name evidence="2" type="ORF">R5R33_16240</name>
</gene>
<dbReference type="Proteomes" id="UP001302477">
    <property type="component" value="Chromosome"/>
</dbReference>
<dbReference type="AlphaFoldDB" id="A0AAU0MXD6"/>
<protein>
    <submittedName>
        <fullName evidence="2">DUF2271 domain-containing protein</fullName>
    </submittedName>
</protein>
<reference evidence="2 3" key="1">
    <citation type="submission" date="2023-10" db="EMBL/GenBank/DDBJ databases">
        <title>Description of Microbulbifer bruguierae sp. nov., isolated from the sediments of mangrove plant Bruguiera sexangula and comparative genomic analyses of the genus Microbulbifer.</title>
        <authorList>
            <person name="Long M."/>
        </authorList>
    </citation>
    <scope>NUCLEOTIDE SEQUENCE [LARGE SCALE GENOMIC DNA]</scope>
    <source>
        <strain evidence="2 3">SPO729</strain>
    </source>
</reference>
<keyword evidence="1" id="KW-0732">Signal</keyword>
<dbReference type="PIRSF" id="PIRSF014995">
    <property type="entry name" value="UCP014995"/>
    <property type="match status" value="1"/>
</dbReference>
<evidence type="ECO:0000313" key="2">
    <source>
        <dbReference type="EMBL" id="WOX05275.1"/>
    </source>
</evidence>